<dbReference type="GO" id="GO:0005829">
    <property type="term" value="C:cytosol"/>
    <property type="evidence" value="ECO:0007669"/>
    <property type="project" value="TreeGrafter"/>
</dbReference>
<accession>A0A7J7IT64</accession>
<comment type="subcellular location">
    <subcellularLocation>
        <location evidence="1">Lipid droplet</location>
    </subcellularLocation>
</comment>
<dbReference type="GO" id="GO:0005811">
    <property type="term" value="C:lipid droplet"/>
    <property type="evidence" value="ECO:0007669"/>
    <property type="project" value="UniProtKB-SubCell"/>
</dbReference>
<evidence type="ECO:0000313" key="5">
    <source>
        <dbReference type="Proteomes" id="UP000593567"/>
    </source>
</evidence>
<dbReference type="SUPFAM" id="SSF109775">
    <property type="entry name" value="Mannose-6-phosphate receptor binding protein 1 (Tip47), C-terminal domain"/>
    <property type="match status" value="1"/>
</dbReference>
<keyword evidence="5" id="KW-1185">Reference proteome</keyword>
<organism evidence="4 5">
    <name type="scientific">Bugula neritina</name>
    <name type="common">Brown bryozoan</name>
    <name type="synonym">Sertularia neritina</name>
    <dbReference type="NCBI Taxonomy" id="10212"/>
    <lineage>
        <taxon>Eukaryota</taxon>
        <taxon>Metazoa</taxon>
        <taxon>Spiralia</taxon>
        <taxon>Lophotrochozoa</taxon>
        <taxon>Bryozoa</taxon>
        <taxon>Gymnolaemata</taxon>
        <taxon>Cheilostomatida</taxon>
        <taxon>Flustrina</taxon>
        <taxon>Buguloidea</taxon>
        <taxon>Bugulidae</taxon>
        <taxon>Bugula</taxon>
    </lineage>
</organism>
<dbReference type="PIRSF" id="PIRSF036881">
    <property type="entry name" value="PAT"/>
    <property type="match status" value="1"/>
</dbReference>
<dbReference type="GO" id="GO:0019915">
    <property type="term" value="P:lipid storage"/>
    <property type="evidence" value="ECO:0007669"/>
    <property type="project" value="TreeGrafter"/>
</dbReference>
<comment type="similarity">
    <text evidence="2">Belongs to the perilipin family.</text>
</comment>
<gene>
    <name evidence="4" type="ORF">EB796_024564</name>
</gene>
<dbReference type="Proteomes" id="UP000593567">
    <property type="component" value="Unassembled WGS sequence"/>
</dbReference>
<dbReference type="InterPro" id="IPR004279">
    <property type="entry name" value="Perilipin"/>
</dbReference>
<reference evidence="4" key="1">
    <citation type="submission" date="2020-06" db="EMBL/GenBank/DDBJ databases">
        <title>Draft genome of Bugula neritina, a colonial animal packing powerful symbionts and potential medicines.</title>
        <authorList>
            <person name="Rayko M."/>
        </authorList>
    </citation>
    <scope>NUCLEOTIDE SEQUENCE [LARGE SCALE GENOMIC DNA]</scope>
    <source>
        <strain evidence="4">Kwan_BN1</strain>
    </source>
</reference>
<protein>
    <submittedName>
        <fullName evidence="4">PLIN2</fullName>
    </submittedName>
</protein>
<sequence length="294" mass="33054">MYRKHQQQLANMEDEKRVLTRVTNYPVVKDAWGKVSGVYHSGKEKSRLFRFCGSIAESSASLAMKATKPALEKLPVERLNDYASTKLDDLEKAYPLVNRPVEEVVETLKTFSTDMVSQACEYSTHQFNSMAVKVKLGSVIQAADSLVDQYLPPHEETEGSTLTKPEDDETFEAPKTPLMGLHLLSDKIKHRAFDRAMAKVSTFSLRPQKAISALTHTVNLFEVARGMSVDEALGTVKDKVSNLYEEVTKEEQSEWLSEEARLHILLANKRAKAIAIILFTTQWLLGCYTHADNS</sequence>
<dbReference type="Pfam" id="PF03036">
    <property type="entry name" value="Perilipin"/>
    <property type="match status" value="1"/>
</dbReference>
<dbReference type="AlphaFoldDB" id="A0A7J7IT64"/>
<evidence type="ECO:0000313" key="4">
    <source>
        <dbReference type="EMBL" id="KAF6017113.1"/>
    </source>
</evidence>
<dbReference type="EMBL" id="VXIV02003429">
    <property type="protein sequence ID" value="KAF6017113.1"/>
    <property type="molecule type" value="Genomic_DNA"/>
</dbReference>
<keyword evidence="3" id="KW-0551">Lipid droplet</keyword>
<dbReference type="PANTHER" id="PTHR14024:SF49">
    <property type="entry name" value="LIPID STORAGE DROPLETS SURFACE-BINDING PROTEIN 1"/>
    <property type="match status" value="1"/>
</dbReference>
<dbReference type="GO" id="GO:0010890">
    <property type="term" value="P:positive regulation of triglyceride storage"/>
    <property type="evidence" value="ECO:0007669"/>
    <property type="project" value="TreeGrafter"/>
</dbReference>
<dbReference type="OrthoDB" id="376826at2759"/>
<evidence type="ECO:0000256" key="3">
    <source>
        <dbReference type="ARBA" id="ARBA00022677"/>
    </source>
</evidence>
<evidence type="ECO:0000256" key="1">
    <source>
        <dbReference type="ARBA" id="ARBA00004502"/>
    </source>
</evidence>
<comment type="caution">
    <text evidence="4">The sequence shown here is derived from an EMBL/GenBank/DDBJ whole genome shotgun (WGS) entry which is preliminary data.</text>
</comment>
<dbReference type="PANTHER" id="PTHR14024">
    <property type="entry name" value="PERILIPIN"/>
    <property type="match status" value="1"/>
</dbReference>
<evidence type="ECO:0000256" key="2">
    <source>
        <dbReference type="ARBA" id="ARBA00006311"/>
    </source>
</evidence>
<proteinExistence type="inferred from homology"/>
<name>A0A7J7IT64_BUGNE</name>